<proteinExistence type="inferred from homology"/>
<dbReference type="Proteomes" id="UP000218542">
    <property type="component" value="Unassembled WGS sequence"/>
</dbReference>
<dbReference type="EMBL" id="BAOS01000005">
    <property type="protein sequence ID" value="GAX60149.1"/>
    <property type="molecule type" value="Genomic_DNA"/>
</dbReference>
<dbReference type="RefSeq" id="WP_096893431.1">
    <property type="nucleotide sequence ID" value="NZ_BAOS01000005.1"/>
</dbReference>
<dbReference type="PANTHER" id="PTHR23073">
    <property type="entry name" value="26S PROTEASOME REGULATORY SUBUNIT"/>
    <property type="match status" value="1"/>
</dbReference>
<evidence type="ECO:0000256" key="2">
    <source>
        <dbReference type="ARBA" id="ARBA00022741"/>
    </source>
</evidence>
<dbReference type="InterPro" id="IPR003959">
    <property type="entry name" value="ATPase_AAA_core"/>
</dbReference>
<dbReference type="InterPro" id="IPR003593">
    <property type="entry name" value="AAA+_ATPase"/>
</dbReference>
<evidence type="ECO:0000256" key="1">
    <source>
        <dbReference type="ARBA" id="ARBA00006914"/>
    </source>
</evidence>
<accession>A0A286TW86</accession>
<dbReference type="InterPro" id="IPR050221">
    <property type="entry name" value="26S_Proteasome_ATPase"/>
</dbReference>
<dbReference type="Gene3D" id="3.40.50.300">
    <property type="entry name" value="P-loop containing nucleotide triphosphate hydrolases"/>
    <property type="match status" value="1"/>
</dbReference>
<evidence type="ECO:0000313" key="6">
    <source>
        <dbReference type="Proteomes" id="UP000218542"/>
    </source>
</evidence>
<evidence type="ECO:0000259" key="4">
    <source>
        <dbReference type="SMART" id="SM00382"/>
    </source>
</evidence>
<dbReference type="OrthoDB" id="9806903at2"/>
<dbReference type="InterPro" id="IPR054472">
    <property type="entry name" value="WHD"/>
</dbReference>
<protein>
    <submittedName>
        <fullName evidence="5">AAA ATPase, central domain protein</fullName>
    </submittedName>
</protein>
<keyword evidence="2" id="KW-0547">Nucleotide-binding</keyword>
<dbReference type="GO" id="GO:0016887">
    <property type="term" value="F:ATP hydrolysis activity"/>
    <property type="evidence" value="ECO:0007669"/>
    <property type="project" value="InterPro"/>
</dbReference>
<comment type="similarity">
    <text evidence="1">Belongs to the AAA ATPase family.</text>
</comment>
<dbReference type="Pfam" id="PF00004">
    <property type="entry name" value="AAA"/>
    <property type="match status" value="1"/>
</dbReference>
<dbReference type="Pfam" id="PF22977">
    <property type="entry name" value="WHD"/>
    <property type="match status" value="1"/>
</dbReference>
<name>A0A286TW86_9BACT</name>
<gene>
    <name evidence="5" type="ORF">SCALIN_C05_0234</name>
</gene>
<feature type="domain" description="AAA+ ATPase" evidence="4">
    <location>
        <begin position="457"/>
        <end position="589"/>
    </location>
</feature>
<evidence type="ECO:0000256" key="3">
    <source>
        <dbReference type="ARBA" id="ARBA00022840"/>
    </source>
</evidence>
<dbReference type="GO" id="GO:0005524">
    <property type="term" value="F:ATP binding"/>
    <property type="evidence" value="ECO:0007669"/>
    <property type="project" value="UniProtKB-KW"/>
</dbReference>
<comment type="caution">
    <text evidence="5">The sequence shown here is derived from an EMBL/GenBank/DDBJ whole genome shotgun (WGS) entry which is preliminary data.</text>
</comment>
<dbReference type="InterPro" id="IPR027417">
    <property type="entry name" value="P-loop_NTPase"/>
</dbReference>
<dbReference type="AlphaFoldDB" id="A0A286TW86"/>
<reference evidence="5 6" key="1">
    <citation type="journal article" date="2017" name="Environ. Microbiol. Rep.">
        <title>Genetic diversity of marine anaerobic ammonium-oxidizing bacteria as revealed by genomic and proteomic analyses of 'Candidatus Scalindua japonica'.</title>
        <authorList>
            <person name="Oshiki M."/>
            <person name="Mizuto K."/>
            <person name="Kimura Z."/>
            <person name="Kindaichi T."/>
            <person name="Satoh H."/>
            <person name="Okabe S."/>
        </authorList>
    </citation>
    <scope>NUCLEOTIDE SEQUENCE [LARGE SCALE GENOMIC DNA]</scope>
    <source>
        <strain evidence="6">husup-a2</strain>
    </source>
</reference>
<evidence type="ECO:0000313" key="5">
    <source>
        <dbReference type="EMBL" id="GAX60149.1"/>
    </source>
</evidence>
<organism evidence="5 6">
    <name type="scientific">Candidatus Scalindua japonica</name>
    <dbReference type="NCBI Taxonomy" id="1284222"/>
    <lineage>
        <taxon>Bacteria</taxon>
        <taxon>Pseudomonadati</taxon>
        <taxon>Planctomycetota</taxon>
        <taxon>Candidatus Brocadiia</taxon>
        <taxon>Candidatus Brocadiales</taxon>
        <taxon>Candidatus Scalinduaceae</taxon>
        <taxon>Candidatus Scalindua</taxon>
    </lineage>
</organism>
<keyword evidence="3" id="KW-0067">ATP-binding</keyword>
<dbReference type="SUPFAM" id="SSF52540">
    <property type="entry name" value="P-loop containing nucleoside triphosphate hydrolases"/>
    <property type="match status" value="1"/>
</dbReference>
<sequence>MTTTTANNWHEANQQYLMAALEVVREGLERYKKSIEENGSEKGEINAEASIANKKLQQAADQLTAPSALDTLTEIFSLSNFEKNILLVCAGMELDSSYADLCGSIQNVKRNYPTFSLALAAFPDAHWDALTPDAALRYWRLINISEGGLITTASLRIDERILHYLVGIQQMDERLMGIIEPIFLTDNLVTSHCNLVDRLIKIWTHKNVEISSSIIHLCGEDVNTQRNIAATACDTLGSNLYAISTHLLPVNHTELYELMRLLEREMILSSSALFIDCNEKYTNDSARLSIITQFCKHFKGTLIIGSRKRIDFLQQSMIIFDVKNPTSDEQYTVWKNVLGNQITRMNGNLNAVISQFNMSSRTIRSAGSVLVGKLTTTELEEEEKSKVPLNILWDVCRELTRPQLGSLAQRLEPSATWDDLILPDYQKQTLKEIAIHLCQRAKVYGKWGFADKSSRGLGISALFTGESGTGKTMASEVLAKELHLDLYRIDLSQVVNKYIGETEKNLSLVFDEAEKGGAILLFDEADALFGKRSDVRDSHDRYANIEVSYLLQRIESYRGLAILTTNMKSALDKAFLRRIRFVVQFPFPDSAQRAEIWQRIFPSDTPTEGLDVNKLARLNLAGGNIRNIALKAAFYAADMGDSVRMGHLLKAAQREYSKIEKPLTGNETKGWI</sequence>
<dbReference type="CDD" id="cd19481">
    <property type="entry name" value="RecA-like_protease"/>
    <property type="match status" value="1"/>
</dbReference>
<keyword evidence="6" id="KW-1185">Reference proteome</keyword>
<dbReference type="SMART" id="SM00382">
    <property type="entry name" value="AAA"/>
    <property type="match status" value="1"/>
</dbReference>